<dbReference type="InterPro" id="IPR033254">
    <property type="entry name" value="Plant_FLA"/>
</dbReference>
<dbReference type="PANTHER" id="PTHR32382:SF5">
    <property type="entry name" value="FASCICLIN-LIKE ARABINOGALACTAN PROTEIN 8"/>
    <property type="match status" value="1"/>
</dbReference>
<comment type="similarity">
    <text evidence="2">Belongs to the fasciclin-like AGP family.</text>
</comment>
<evidence type="ECO:0000256" key="7">
    <source>
        <dbReference type="ARBA" id="ARBA00023136"/>
    </source>
</evidence>
<keyword evidence="9" id="KW-0449">Lipoprotein</keyword>
<proteinExistence type="inferred from homology"/>
<dbReference type="PROSITE" id="PS50213">
    <property type="entry name" value="FAS1"/>
    <property type="match status" value="2"/>
</dbReference>
<keyword evidence="7" id="KW-0472">Membrane</keyword>
<dbReference type="InterPro" id="IPR036378">
    <property type="entry name" value="FAS1_dom_sf"/>
</dbReference>
<keyword evidence="6" id="KW-0654">Proteoglycan</keyword>
<evidence type="ECO:0000256" key="1">
    <source>
        <dbReference type="ARBA" id="ARBA00004609"/>
    </source>
</evidence>
<evidence type="ECO:0000256" key="8">
    <source>
        <dbReference type="ARBA" id="ARBA00023180"/>
    </source>
</evidence>
<feature type="compositionally biased region" description="Pro residues" evidence="11">
    <location>
        <begin position="332"/>
        <end position="376"/>
    </location>
</feature>
<dbReference type="Gramene" id="Kaladp0093s0060.1.v1.1">
    <property type="protein sequence ID" value="Kaladp0093s0060.1.v1.1.CDS.1"/>
    <property type="gene ID" value="Kaladp0093s0060.v1.1"/>
</dbReference>
<dbReference type="Proteomes" id="UP000594263">
    <property type="component" value="Unplaced"/>
</dbReference>
<protein>
    <recommendedName>
        <fullName evidence="13">FAS1 domain-containing protein</fullName>
    </recommendedName>
</protein>
<reference evidence="14" key="1">
    <citation type="submission" date="2021-01" db="UniProtKB">
        <authorList>
            <consortium name="EnsemblPlants"/>
        </authorList>
    </citation>
    <scope>IDENTIFICATION</scope>
</reference>
<keyword evidence="4" id="KW-0336">GPI-anchor</keyword>
<dbReference type="EnsemblPlants" id="Kaladp0093s0060.1.v1.1">
    <property type="protein sequence ID" value="Kaladp0093s0060.1.v1.1.CDS.1"/>
    <property type="gene ID" value="Kaladp0093s0060.v1.1"/>
</dbReference>
<dbReference type="Pfam" id="PF02469">
    <property type="entry name" value="Fasciclin"/>
    <property type="match status" value="1"/>
</dbReference>
<comment type="subcellular location">
    <subcellularLocation>
        <location evidence="1">Cell membrane</location>
        <topology evidence="1">Lipid-anchor</topology>
        <topology evidence="1">GPI-anchor</topology>
    </subcellularLocation>
</comment>
<name>A0A7N0V0R3_KALFE</name>
<accession>A0A7N0V0R3</accession>
<evidence type="ECO:0000256" key="9">
    <source>
        <dbReference type="ARBA" id="ARBA00023288"/>
    </source>
</evidence>
<dbReference type="SMART" id="SM00554">
    <property type="entry name" value="FAS1"/>
    <property type="match status" value="1"/>
</dbReference>
<evidence type="ECO:0000256" key="11">
    <source>
        <dbReference type="SAM" id="MobiDB-lite"/>
    </source>
</evidence>
<feature type="domain" description="FAS1" evidence="13">
    <location>
        <begin position="177"/>
        <end position="317"/>
    </location>
</feature>
<dbReference type="InterPro" id="IPR000782">
    <property type="entry name" value="FAS1_domain"/>
</dbReference>
<feature type="domain" description="FAS1" evidence="13">
    <location>
        <begin position="23"/>
        <end position="141"/>
    </location>
</feature>
<dbReference type="PANTHER" id="PTHR32382">
    <property type="entry name" value="FASCICLIN-LIKE ARABINOGALACTAN PROTEIN"/>
    <property type="match status" value="1"/>
</dbReference>
<evidence type="ECO:0000313" key="14">
    <source>
        <dbReference type="EnsemblPlants" id="Kaladp0093s0060.1.v1.1.CDS.1"/>
    </source>
</evidence>
<evidence type="ECO:0000256" key="2">
    <source>
        <dbReference type="ARBA" id="ARBA00007843"/>
    </source>
</evidence>
<evidence type="ECO:0000313" key="15">
    <source>
        <dbReference type="Proteomes" id="UP000594263"/>
    </source>
</evidence>
<dbReference type="Gene3D" id="2.30.180.10">
    <property type="entry name" value="FAS1 domain"/>
    <property type="match status" value="2"/>
</dbReference>
<dbReference type="GO" id="GO:0005886">
    <property type="term" value="C:plasma membrane"/>
    <property type="evidence" value="ECO:0007669"/>
    <property type="project" value="UniProtKB-SubCell"/>
</dbReference>
<dbReference type="SUPFAM" id="SSF82153">
    <property type="entry name" value="FAS1 domain"/>
    <property type="match status" value="2"/>
</dbReference>
<keyword evidence="3" id="KW-1003">Cell membrane</keyword>
<evidence type="ECO:0000256" key="5">
    <source>
        <dbReference type="ARBA" id="ARBA00022729"/>
    </source>
</evidence>
<feature type="signal peptide" evidence="12">
    <location>
        <begin position="1"/>
        <end position="23"/>
    </location>
</feature>
<evidence type="ECO:0000256" key="10">
    <source>
        <dbReference type="ARBA" id="ARBA00024686"/>
    </source>
</evidence>
<dbReference type="AlphaFoldDB" id="A0A7N0V0R3"/>
<keyword evidence="5 12" id="KW-0732">Signal</keyword>
<organism evidence="14 15">
    <name type="scientific">Kalanchoe fedtschenkoi</name>
    <name type="common">Lavender scallops</name>
    <name type="synonym">South American air plant</name>
    <dbReference type="NCBI Taxonomy" id="63787"/>
    <lineage>
        <taxon>Eukaryota</taxon>
        <taxon>Viridiplantae</taxon>
        <taxon>Streptophyta</taxon>
        <taxon>Embryophyta</taxon>
        <taxon>Tracheophyta</taxon>
        <taxon>Spermatophyta</taxon>
        <taxon>Magnoliopsida</taxon>
        <taxon>eudicotyledons</taxon>
        <taxon>Gunneridae</taxon>
        <taxon>Pentapetalae</taxon>
        <taxon>Saxifragales</taxon>
        <taxon>Crassulaceae</taxon>
        <taxon>Kalanchoe</taxon>
    </lineage>
</organism>
<evidence type="ECO:0000259" key="13">
    <source>
        <dbReference type="PROSITE" id="PS50213"/>
    </source>
</evidence>
<feature type="compositionally biased region" description="Low complexity" evidence="11">
    <location>
        <begin position="377"/>
        <end position="390"/>
    </location>
</feature>
<dbReference type="GO" id="GO:0098552">
    <property type="term" value="C:side of membrane"/>
    <property type="evidence" value="ECO:0007669"/>
    <property type="project" value="UniProtKB-KW"/>
</dbReference>
<evidence type="ECO:0000256" key="4">
    <source>
        <dbReference type="ARBA" id="ARBA00022622"/>
    </source>
</evidence>
<dbReference type="FunFam" id="2.30.180.10:FF:000015">
    <property type="entry name" value="Fasciclin-like arabinogalactan protein 3"/>
    <property type="match status" value="1"/>
</dbReference>
<feature type="region of interest" description="Disordered" evidence="11">
    <location>
        <begin position="327"/>
        <end position="401"/>
    </location>
</feature>
<keyword evidence="8" id="KW-0325">Glycoprotein</keyword>
<feature type="chain" id="PRO_5029516209" description="FAS1 domain-containing protein" evidence="12">
    <location>
        <begin position="24"/>
        <end position="424"/>
    </location>
</feature>
<comment type="function">
    <text evidence="10">May be a cell surface adhesion protein.</text>
</comment>
<evidence type="ECO:0000256" key="6">
    <source>
        <dbReference type="ARBA" id="ARBA00022974"/>
    </source>
</evidence>
<evidence type="ECO:0000256" key="12">
    <source>
        <dbReference type="SAM" id="SignalP"/>
    </source>
</evidence>
<sequence>MAAAAAVTTATVFILLLSSSTSAHNITQILSGFPAFAQYNSLLSQTKVADEINSRQTITVLVLNDTVVNSALKSRPLDALKTLLSVHVLLDYFDSDKLHNLPDGSTTSTTLYQTSGVAPNRDGFVNIADAKGKVSFTSATEGSKTTAFFAREVKAEPYNISVVEISAPIEVSAAAGKGVNLTAAMENAGCKRFAAMVAETGVASDYDGAKGTGLTVFAPRDDAWEAKGMPDWAKVAEEDLQTVLRYHAAPGYYPMATLKGMKGEFATLATGGGRRFGIVPEASGEFLLLETGVDDARVVNTIVDSAPVTVFLLDNVLLPVELFGNSSAHPPSGSPSPLPAPEAPTPPGSPSPPVKQPASSPVPTPPKGPSPAPPAPSEEVPAAAPALAPADDGEPKSRGDRVSVETLPALFFGLVIGVVSMSLF</sequence>
<evidence type="ECO:0000256" key="3">
    <source>
        <dbReference type="ARBA" id="ARBA00022475"/>
    </source>
</evidence>
<keyword evidence="15" id="KW-1185">Reference proteome</keyword>